<comment type="caution">
    <text evidence="1">The sequence shown here is derived from an EMBL/GenBank/DDBJ whole genome shotgun (WGS) entry which is preliminary data.</text>
</comment>
<evidence type="ECO:0000313" key="1">
    <source>
        <dbReference type="EMBL" id="RCV54074.1"/>
    </source>
</evidence>
<evidence type="ECO:0000313" key="2">
    <source>
        <dbReference type="Proteomes" id="UP000253318"/>
    </source>
</evidence>
<organism evidence="1 2">
    <name type="scientific">Marinitenerispora sediminis</name>
    <dbReference type="NCBI Taxonomy" id="1931232"/>
    <lineage>
        <taxon>Bacteria</taxon>
        <taxon>Bacillati</taxon>
        <taxon>Actinomycetota</taxon>
        <taxon>Actinomycetes</taxon>
        <taxon>Streptosporangiales</taxon>
        <taxon>Nocardiopsidaceae</taxon>
        <taxon>Marinitenerispora</taxon>
    </lineage>
</organism>
<gene>
    <name evidence="1" type="ORF">DEF24_19740</name>
</gene>
<reference evidence="1 2" key="1">
    <citation type="submission" date="2018-04" db="EMBL/GenBank/DDBJ databases">
        <title>Novel actinobacteria from marine sediment.</title>
        <authorList>
            <person name="Ng Z.Y."/>
            <person name="Tan G.Y.A."/>
        </authorList>
    </citation>
    <scope>NUCLEOTIDE SEQUENCE [LARGE SCALE GENOMIC DNA]</scope>
    <source>
        <strain evidence="1 2">TPS81</strain>
    </source>
</reference>
<dbReference type="PANTHER" id="PTHR40053">
    <property type="entry name" value="SPORULATION-CONTROL PROTEIN SPO0M"/>
    <property type="match status" value="1"/>
</dbReference>
<protein>
    <recommendedName>
        <fullName evidence="3">SpoOM family protein</fullName>
    </recommendedName>
</protein>
<dbReference type="AlphaFoldDB" id="A0A368T518"/>
<dbReference type="RefSeq" id="WP_114399434.1">
    <property type="nucleotide sequence ID" value="NZ_QEIM01000125.1"/>
</dbReference>
<dbReference type="Pfam" id="PF07070">
    <property type="entry name" value="Spo0M"/>
    <property type="match status" value="1"/>
</dbReference>
<accession>A0A368T518</accession>
<sequence>MVFKRVLAAFGVGGPSVDTILANPDVRPGALLEGHVELSGGSDDAHVDAVVLTLVGRVEHEGGFGEEEQTAGVEFASITVSHAFRLAAGERTSLPFRFPLPWELPITEAGGGTLPGMVLGVRTDVIIGNAADKGDIDPLRVHPLPVQDRILEAFAHLGFTLKNADLHPGHLAGTGQQLPVFQEIEYYPSPRYAHEVEEVEVSFVAAPHGVDVVLEFDKRGSMFHEGQDVYGRFRADHAEADRPDWAPRLDAWIAEALEAHRRYLGHGGYSEYGHSEYGQPGYGQPGYGQPGYGQPGYGHPGYGQPGYGQHGYGHPGYEHHEEERGGMLSGAAGVALGVAGGLAAGYVAAEVVDEIFDGDEESEEPEESEE</sequence>
<dbReference type="InterPro" id="IPR009776">
    <property type="entry name" value="Spore_0_M"/>
</dbReference>
<dbReference type="PANTHER" id="PTHR40053:SF1">
    <property type="entry name" value="SPORULATION-CONTROL PROTEIN SPO0M"/>
    <property type="match status" value="1"/>
</dbReference>
<dbReference type="OrthoDB" id="3431481at2"/>
<proteinExistence type="predicted"/>
<dbReference type="Proteomes" id="UP000253318">
    <property type="component" value="Unassembled WGS sequence"/>
</dbReference>
<evidence type="ECO:0008006" key="3">
    <source>
        <dbReference type="Google" id="ProtNLM"/>
    </source>
</evidence>
<dbReference type="EMBL" id="QEIN01000176">
    <property type="protein sequence ID" value="RCV54074.1"/>
    <property type="molecule type" value="Genomic_DNA"/>
</dbReference>
<keyword evidence="2" id="KW-1185">Reference proteome</keyword>
<name>A0A368T518_9ACTN</name>